<dbReference type="OrthoDB" id="7869153at2"/>
<evidence type="ECO:0000313" key="3">
    <source>
        <dbReference type="EMBL" id="AIQ57492.1"/>
    </source>
</evidence>
<organism evidence="3 4">
    <name type="scientific">Paenibacillus borealis</name>
    <dbReference type="NCBI Taxonomy" id="160799"/>
    <lineage>
        <taxon>Bacteria</taxon>
        <taxon>Bacillati</taxon>
        <taxon>Bacillota</taxon>
        <taxon>Bacilli</taxon>
        <taxon>Bacillales</taxon>
        <taxon>Paenibacillaceae</taxon>
        <taxon>Paenibacillus</taxon>
    </lineage>
</organism>
<dbReference type="RefSeq" id="WP_042211721.1">
    <property type="nucleotide sequence ID" value="NZ_CP009285.1"/>
</dbReference>
<keyword evidence="4" id="KW-1185">Reference proteome</keyword>
<dbReference type="InterPro" id="IPR011761">
    <property type="entry name" value="ATP-grasp"/>
</dbReference>
<dbReference type="InterPro" id="IPR026838">
    <property type="entry name" value="YheC/D"/>
</dbReference>
<dbReference type="HOGENOM" id="CLU_044334_0_1_9"/>
<sequence length="457" mass="51998">MGLTFCNVHFTKQPQRVVYVSGELMKSLKLSGKKNIRLRLGKDAIPAMIKPIKRAGKHLFLASGVKSAIKIPKSGGIYLRNLQNDEVQLGPLVGVLSDGPASASQPFGSRTGFIKQLLREGSNKCYIFAFMPRDIDWQQEQINGYFLNASGKFERKMVPLPDVVYNRLPSRRAETSPYINQLRERFGRKKIPYFNWSFFNKSDVYRLLENDGAANRFVPETHSNPSTEQMRDMLDRHHFVYYKPSAGSLGHGIYRLTYLPKKGYFARYRKSGKNVLLRFTSFDSLMRMLRGRHGQSLQNYVVQQGIRLIEIDGCPIDFRFHMHKNGSNQWVVVGIGAKKAGRGSVTTHLKNGGALLTPQQALGRVFGARSDEVLQRAKTTAVKLAESLEIQHRHLLGEIGFDLGIDQDEDIWMFEANAKPGRSIFRHPSLRAEGKASIEHILEHCLYLSKFRRRDDL</sequence>
<dbReference type="Pfam" id="PF14398">
    <property type="entry name" value="ATPgrasp_YheCD"/>
    <property type="match status" value="1"/>
</dbReference>
<evidence type="ECO:0000256" key="1">
    <source>
        <dbReference type="PROSITE-ProRule" id="PRU00409"/>
    </source>
</evidence>
<dbReference type="AlphaFoldDB" id="A0A089L9L2"/>
<dbReference type="GO" id="GO:0046872">
    <property type="term" value="F:metal ion binding"/>
    <property type="evidence" value="ECO:0007669"/>
    <property type="project" value="InterPro"/>
</dbReference>
<dbReference type="SUPFAM" id="SSF56059">
    <property type="entry name" value="Glutathione synthetase ATP-binding domain-like"/>
    <property type="match status" value="1"/>
</dbReference>
<dbReference type="PROSITE" id="PS50975">
    <property type="entry name" value="ATP_GRASP"/>
    <property type="match status" value="1"/>
</dbReference>
<evidence type="ECO:0000313" key="4">
    <source>
        <dbReference type="Proteomes" id="UP000029518"/>
    </source>
</evidence>
<reference evidence="3" key="1">
    <citation type="submission" date="2014-08" db="EMBL/GenBank/DDBJ databases">
        <title>Comparative genomics of the Paenibacillus odorifer group.</title>
        <authorList>
            <person name="den Bakker H.C."/>
            <person name="Tsai Y.-C.Y.-C."/>
            <person name="Martin N."/>
            <person name="Korlach J."/>
            <person name="Wiedmann M."/>
        </authorList>
    </citation>
    <scope>NUCLEOTIDE SEQUENCE [LARGE SCALE GENOMIC DNA]</scope>
    <source>
        <strain evidence="3">DSM 13188</strain>
    </source>
</reference>
<protein>
    <recommendedName>
        <fullName evidence="2">ATP-grasp domain-containing protein</fullName>
    </recommendedName>
</protein>
<accession>A0A089L9L2</accession>
<gene>
    <name evidence="3" type="ORF">PBOR_11550</name>
</gene>
<dbReference type="KEGG" id="pbd:PBOR_11550"/>
<evidence type="ECO:0000259" key="2">
    <source>
        <dbReference type="PROSITE" id="PS50975"/>
    </source>
</evidence>
<dbReference type="EMBL" id="CP009285">
    <property type="protein sequence ID" value="AIQ57492.1"/>
    <property type="molecule type" value="Genomic_DNA"/>
</dbReference>
<keyword evidence="1" id="KW-0067">ATP-binding</keyword>
<keyword evidence="1" id="KW-0547">Nucleotide-binding</keyword>
<feature type="domain" description="ATP-grasp" evidence="2">
    <location>
        <begin position="370"/>
        <end position="446"/>
    </location>
</feature>
<proteinExistence type="predicted"/>
<dbReference type="GO" id="GO:0005524">
    <property type="term" value="F:ATP binding"/>
    <property type="evidence" value="ECO:0007669"/>
    <property type="project" value="UniProtKB-UniRule"/>
</dbReference>
<dbReference type="Proteomes" id="UP000029518">
    <property type="component" value="Chromosome"/>
</dbReference>
<name>A0A089L9L2_PAEBO</name>